<keyword evidence="4" id="KW-1185">Reference proteome</keyword>
<evidence type="ECO:0000256" key="1">
    <source>
        <dbReference type="SAM" id="MobiDB-lite"/>
    </source>
</evidence>
<accession>A0A7I8JDQ8</accession>
<feature type="chain" id="PRO_5029539614" evidence="2">
    <location>
        <begin position="26"/>
        <end position="167"/>
    </location>
</feature>
<keyword evidence="2" id="KW-0732">Signal</keyword>
<feature type="signal peptide" evidence="2">
    <location>
        <begin position="1"/>
        <end position="25"/>
    </location>
</feature>
<dbReference type="EMBL" id="LR743598">
    <property type="protein sequence ID" value="CAA2628894.1"/>
    <property type="molecule type" value="Genomic_DNA"/>
</dbReference>
<organism evidence="3">
    <name type="scientific">Spirodela intermedia</name>
    <name type="common">Intermediate duckweed</name>
    <dbReference type="NCBI Taxonomy" id="51605"/>
    <lineage>
        <taxon>Eukaryota</taxon>
        <taxon>Viridiplantae</taxon>
        <taxon>Streptophyta</taxon>
        <taxon>Embryophyta</taxon>
        <taxon>Tracheophyta</taxon>
        <taxon>Spermatophyta</taxon>
        <taxon>Magnoliopsida</taxon>
        <taxon>Liliopsida</taxon>
        <taxon>Araceae</taxon>
        <taxon>Lemnoideae</taxon>
        <taxon>Spirodela</taxon>
    </lineage>
</organism>
<name>A0A7I8JDQ8_SPIIN</name>
<evidence type="ECO:0000313" key="4">
    <source>
        <dbReference type="Proteomes" id="UP001189122"/>
    </source>
</evidence>
<protein>
    <submittedName>
        <fullName evidence="3">Uncharacterized protein</fullName>
    </submittedName>
</protein>
<sequence>MTSSSSSPLPFLILVVVYAATGVLATTVEVGDTRYGASHPVPATRLTGPPDRHSLSVIILFSSSTPVAHDVRVTRANYDDCTTSNPIATYSTGPPTADLTAAPRHPATPVSGAPTPPTTDANLPRSAAPGLSGSVHGVLGVAPSTSLGTAGVAATFGLTIIAAALML</sequence>
<gene>
    <name evidence="3" type="ORF">SI7747_11014535</name>
</gene>
<dbReference type="EMBL" id="CACRZD030000011">
    <property type="protein sequence ID" value="CAA6668141.1"/>
    <property type="molecule type" value="Genomic_DNA"/>
</dbReference>
<dbReference type="AlphaFoldDB" id="A0A7I8JDQ8"/>
<dbReference type="Proteomes" id="UP001189122">
    <property type="component" value="Unassembled WGS sequence"/>
</dbReference>
<reference evidence="3 4" key="1">
    <citation type="submission" date="2019-12" db="EMBL/GenBank/DDBJ databases">
        <authorList>
            <person name="Scholz U."/>
            <person name="Mascher M."/>
            <person name="Fiebig A."/>
        </authorList>
    </citation>
    <scope>NUCLEOTIDE SEQUENCE</scope>
</reference>
<proteinExistence type="predicted"/>
<feature type="region of interest" description="Disordered" evidence="1">
    <location>
        <begin position="87"/>
        <end position="123"/>
    </location>
</feature>
<evidence type="ECO:0000256" key="2">
    <source>
        <dbReference type="SAM" id="SignalP"/>
    </source>
</evidence>
<evidence type="ECO:0000313" key="3">
    <source>
        <dbReference type="EMBL" id="CAA2628894.1"/>
    </source>
</evidence>